<evidence type="ECO:0000259" key="2">
    <source>
        <dbReference type="Pfam" id="PF13473"/>
    </source>
</evidence>
<dbReference type="STRING" id="710421.Mycch_1431"/>
<dbReference type="Gene3D" id="2.60.40.420">
    <property type="entry name" value="Cupredoxins - blue copper proteins"/>
    <property type="match status" value="1"/>
</dbReference>
<name>I4BG26_MYCCN</name>
<evidence type="ECO:0000256" key="1">
    <source>
        <dbReference type="SAM" id="SignalP"/>
    </source>
</evidence>
<evidence type="ECO:0000313" key="3">
    <source>
        <dbReference type="EMBL" id="AFM16233.1"/>
    </source>
</evidence>
<dbReference type="RefSeq" id="WP_014814714.1">
    <property type="nucleotide sequence ID" value="NC_018027.1"/>
</dbReference>
<feature type="signal peptide" evidence="1">
    <location>
        <begin position="1"/>
        <end position="20"/>
    </location>
</feature>
<protein>
    <recommendedName>
        <fullName evidence="2">EfeO-type cupredoxin-like domain-containing protein</fullName>
    </recommendedName>
</protein>
<evidence type="ECO:0000313" key="4">
    <source>
        <dbReference type="Proteomes" id="UP000006057"/>
    </source>
</evidence>
<organism evidence="3 4">
    <name type="scientific">Mycolicibacterium chubuense (strain NBB4)</name>
    <name type="common">Mycobacterium chubuense</name>
    <dbReference type="NCBI Taxonomy" id="710421"/>
    <lineage>
        <taxon>Bacteria</taxon>
        <taxon>Bacillati</taxon>
        <taxon>Actinomycetota</taxon>
        <taxon>Actinomycetes</taxon>
        <taxon>Mycobacteriales</taxon>
        <taxon>Mycobacteriaceae</taxon>
        <taxon>Mycolicibacterium</taxon>
    </lineage>
</organism>
<dbReference type="PROSITE" id="PS51257">
    <property type="entry name" value="PROKAR_LIPOPROTEIN"/>
    <property type="match status" value="1"/>
</dbReference>
<sequence length="121" mass="12302" precursor="true">MTKHGLFWATACLIAALATACGASSNSGESRSGIATASADAATLTIAAMNYGGPVTVPPGAQIAVTNGDPVEHSVTSDTAGTFSVDVESKEKSTFTAPSAPGEYPFHCKYHPSMHGMLIVK</sequence>
<dbReference type="HOGENOM" id="CLU_084115_2_1_11"/>
<dbReference type="PATRIC" id="fig|710421.3.peg.1432"/>
<reference evidence="3 4" key="1">
    <citation type="submission" date="2012-06" db="EMBL/GenBank/DDBJ databases">
        <title>Complete sequence of chromosome of Mycobacterium chubuense NBB4.</title>
        <authorList>
            <consortium name="US DOE Joint Genome Institute"/>
            <person name="Lucas S."/>
            <person name="Han J."/>
            <person name="Lapidus A."/>
            <person name="Cheng J.-F."/>
            <person name="Goodwin L."/>
            <person name="Pitluck S."/>
            <person name="Peters L."/>
            <person name="Mikhailova N."/>
            <person name="Teshima H."/>
            <person name="Detter J.C."/>
            <person name="Han C."/>
            <person name="Tapia R."/>
            <person name="Land M."/>
            <person name="Hauser L."/>
            <person name="Kyrpides N."/>
            <person name="Ivanova N."/>
            <person name="Pagani I."/>
            <person name="Mattes T."/>
            <person name="Holmes A."/>
            <person name="Rutledge P."/>
            <person name="Paulsen I."/>
            <person name="Coleman N."/>
            <person name="Woyke T."/>
        </authorList>
    </citation>
    <scope>NUCLEOTIDE SEQUENCE [LARGE SCALE GENOMIC DNA]</scope>
    <source>
        <strain evidence="3 4">NBB4</strain>
    </source>
</reference>
<keyword evidence="1" id="KW-0732">Signal</keyword>
<dbReference type="AlphaFoldDB" id="I4BG26"/>
<dbReference type="InterPro" id="IPR028096">
    <property type="entry name" value="EfeO_Cupredoxin"/>
</dbReference>
<feature type="domain" description="EfeO-type cupredoxin-like" evidence="2">
    <location>
        <begin position="26"/>
        <end position="120"/>
    </location>
</feature>
<dbReference type="EMBL" id="CP003053">
    <property type="protein sequence ID" value="AFM16233.1"/>
    <property type="molecule type" value="Genomic_DNA"/>
</dbReference>
<dbReference type="Proteomes" id="UP000006057">
    <property type="component" value="Chromosome"/>
</dbReference>
<accession>I4BG26</accession>
<dbReference type="SUPFAM" id="SSF49503">
    <property type="entry name" value="Cupredoxins"/>
    <property type="match status" value="1"/>
</dbReference>
<proteinExistence type="predicted"/>
<feature type="chain" id="PRO_5038682208" description="EfeO-type cupredoxin-like domain-containing protein" evidence="1">
    <location>
        <begin position="21"/>
        <end position="121"/>
    </location>
</feature>
<dbReference type="OrthoDB" id="574459at2"/>
<dbReference type="KEGG" id="mcb:Mycch_1431"/>
<dbReference type="Pfam" id="PF13473">
    <property type="entry name" value="Cupredoxin_1"/>
    <property type="match status" value="1"/>
</dbReference>
<gene>
    <name evidence="3" type="ordered locus">Mycch_1431</name>
</gene>
<keyword evidence="4" id="KW-1185">Reference proteome</keyword>
<dbReference type="eggNOG" id="COG3794">
    <property type="taxonomic scope" value="Bacteria"/>
</dbReference>
<dbReference type="InterPro" id="IPR008972">
    <property type="entry name" value="Cupredoxin"/>
</dbReference>